<reference evidence="12" key="1">
    <citation type="submission" date="2025-08" db="UniProtKB">
        <authorList>
            <consortium name="RefSeq"/>
        </authorList>
    </citation>
    <scope>IDENTIFICATION</scope>
    <source>
        <strain evidence="12">Nigerian</strain>
        <tissue evidence="12">Liver and blood</tissue>
    </source>
</reference>
<dbReference type="InterPro" id="IPR026570">
    <property type="entry name" value="CCDC86"/>
</dbReference>
<accession>A0A8J0R2A6</accession>
<dbReference type="OrthoDB" id="277961at2759"/>
<evidence type="ECO:0000256" key="6">
    <source>
        <dbReference type="ARBA" id="ARBA00022934"/>
    </source>
</evidence>
<evidence type="ECO:0000313" key="13">
    <source>
        <dbReference type="Xenbase" id="XB-GENE-22068193"/>
    </source>
</evidence>
<keyword evidence="7" id="KW-0175">Coiled coil</keyword>
<protein>
    <recommendedName>
        <fullName evidence="3">Coiled-coil domain-containing protein 86</fullName>
    </recommendedName>
</protein>
<evidence type="ECO:0000256" key="9">
    <source>
        <dbReference type="ARBA" id="ARBA00093307"/>
    </source>
</evidence>
<keyword evidence="11" id="KW-1185">Reference proteome</keyword>
<dbReference type="AlphaFoldDB" id="A0A8J0R2A6"/>
<evidence type="ECO:0000313" key="11">
    <source>
        <dbReference type="Proteomes" id="UP000008143"/>
    </source>
</evidence>
<evidence type="ECO:0000256" key="10">
    <source>
        <dbReference type="SAM" id="MobiDB-lite"/>
    </source>
</evidence>
<dbReference type="Xenbase" id="XB-GENE-22068193">
    <property type="gene designation" value="ccdc86"/>
</dbReference>
<dbReference type="GO" id="GO:0005730">
    <property type="term" value="C:nucleolus"/>
    <property type="evidence" value="ECO:0007669"/>
    <property type="project" value="UniProtKB-SubCell"/>
</dbReference>
<gene>
    <name evidence="12 13" type="primary">ccdc86</name>
</gene>
<feature type="compositionally biased region" description="Basic residues" evidence="10">
    <location>
        <begin position="91"/>
        <end position="102"/>
    </location>
</feature>
<name>A0A8J0R2A6_XENTR</name>
<keyword evidence="6" id="KW-0164">Citrullination</keyword>
<dbReference type="GO" id="GO:0005694">
    <property type="term" value="C:chromosome"/>
    <property type="evidence" value="ECO:0007669"/>
    <property type="project" value="UniProtKB-SubCell"/>
</dbReference>
<sequence length="102" mass="12286">MASTRFSQMVKVRPLCKSWEIKMKERQEKKMVKEFAKQLKEEKLQKSEIRNPAKLKRTQKKQLRSIEKRDTLMFCTSGERIKHTQNALSNKRPRQRKNHIST</sequence>
<dbReference type="Proteomes" id="UP000008143">
    <property type="component" value="Chromosome 7"/>
</dbReference>
<evidence type="ECO:0000313" key="12">
    <source>
        <dbReference type="RefSeq" id="XP_004917181.1"/>
    </source>
</evidence>
<evidence type="ECO:0000256" key="3">
    <source>
        <dbReference type="ARBA" id="ARBA00016738"/>
    </source>
</evidence>
<proteinExistence type="predicted"/>
<evidence type="ECO:0000256" key="5">
    <source>
        <dbReference type="ARBA" id="ARBA00022553"/>
    </source>
</evidence>
<dbReference type="CTD" id="79080"/>
<evidence type="ECO:0000256" key="7">
    <source>
        <dbReference type="ARBA" id="ARBA00023054"/>
    </source>
</evidence>
<organism evidence="11 12">
    <name type="scientific">Xenopus tropicalis</name>
    <name type="common">Western clawed frog</name>
    <name type="synonym">Silurana tropicalis</name>
    <dbReference type="NCBI Taxonomy" id="8364"/>
    <lineage>
        <taxon>Eukaryota</taxon>
        <taxon>Metazoa</taxon>
        <taxon>Chordata</taxon>
        <taxon>Craniata</taxon>
        <taxon>Vertebrata</taxon>
        <taxon>Euteleostomi</taxon>
        <taxon>Amphibia</taxon>
        <taxon>Batrachia</taxon>
        <taxon>Anura</taxon>
        <taxon>Pipoidea</taxon>
        <taxon>Pipidae</taxon>
        <taxon>Xenopodinae</taxon>
        <taxon>Xenopus</taxon>
        <taxon>Silurana</taxon>
    </lineage>
</organism>
<evidence type="ECO:0000256" key="4">
    <source>
        <dbReference type="ARBA" id="ARBA00022454"/>
    </source>
</evidence>
<dbReference type="GeneID" id="101733466"/>
<evidence type="ECO:0000256" key="1">
    <source>
        <dbReference type="ARBA" id="ARBA00004286"/>
    </source>
</evidence>
<dbReference type="AGR" id="Xenbase:XB-GENE-22068193"/>
<keyword evidence="8" id="KW-0539">Nucleus</keyword>
<evidence type="ECO:0000256" key="2">
    <source>
        <dbReference type="ARBA" id="ARBA00004604"/>
    </source>
</evidence>
<feature type="region of interest" description="Disordered" evidence="10">
    <location>
        <begin position="82"/>
        <end position="102"/>
    </location>
</feature>
<comment type="function">
    <text evidence="9">Required for proper chromosome segregation during mitosis and error-free mitotic progression.</text>
</comment>
<keyword evidence="5" id="KW-0597">Phosphoprotein</keyword>
<dbReference type="RefSeq" id="XP_004917181.1">
    <property type="nucleotide sequence ID" value="XM_004917124.4"/>
</dbReference>
<evidence type="ECO:0000256" key="8">
    <source>
        <dbReference type="ARBA" id="ARBA00023242"/>
    </source>
</evidence>
<comment type="subcellular location">
    <subcellularLocation>
        <location evidence="1">Chromosome</location>
    </subcellularLocation>
    <subcellularLocation>
        <location evidence="2">Nucleus</location>
        <location evidence="2">Nucleolus</location>
    </subcellularLocation>
</comment>
<keyword evidence="4" id="KW-0158">Chromosome</keyword>
<dbReference type="PANTHER" id="PTHR13557">
    <property type="entry name" value="COILED-COIL DOMAIN-CONTAINING PROTEIN 86"/>
    <property type="match status" value="1"/>
</dbReference>
<dbReference type="PANTHER" id="PTHR13557:SF1">
    <property type="entry name" value="COILED-COIL DOMAIN-CONTAINING PROTEIN 86"/>
    <property type="match status" value="1"/>
</dbReference>